<accession>A0A2M9R702</accession>
<sequence length="93" mass="10804">MDSVFNPIEKENIAGLKFPESDVLTDEQEIRQRKQDLEKAMALGNTEHVKIQIFFEDNKEKLVVNTTVWAVTPERIVLKKGVIIPIHRIHRIL</sequence>
<dbReference type="Proteomes" id="UP000231960">
    <property type="component" value="Unassembled WGS sequence"/>
</dbReference>
<dbReference type="AlphaFoldDB" id="A0A2M9R702"/>
<gene>
    <name evidence="1" type="ORF">CDL10_08820</name>
</gene>
<dbReference type="OrthoDB" id="982075at2"/>
<keyword evidence="2" id="KW-1185">Reference proteome</keyword>
<reference evidence="1 2" key="1">
    <citation type="submission" date="2017-06" db="EMBL/GenBank/DDBJ databases">
        <title>Description of Avrilella dinanensis gen. nov. sp. nov.</title>
        <authorList>
            <person name="Leyer C."/>
            <person name="Sassi M."/>
            <person name="Minet J."/>
            <person name="Kayal S."/>
            <person name="Cattoir V."/>
        </authorList>
    </citation>
    <scope>NUCLEOTIDE SEQUENCE [LARGE SCALE GENOMIC DNA]</scope>
    <source>
        <strain evidence="1 2">UR159</strain>
    </source>
</reference>
<proteinExistence type="predicted"/>
<comment type="caution">
    <text evidence="1">The sequence shown here is derived from an EMBL/GenBank/DDBJ whole genome shotgun (WGS) entry which is preliminary data.</text>
</comment>
<evidence type="ECO:0000313" key="1">
    <source>
        <dbReference type="EMBL" id="PJR04629.1"/>
    </source>
</evidence>
<dbReference type="EMBL" id="NIPO01000001">
    <property type="protein sequence ID" value="PJR04629.1"/>
    <property type="molecule type" value="Genomic_DNA"/>
</dbReference>
<protein>
    <submittedName>
        <fullName evidence="1">Uncharacterized protein</fullName>
    </submittedName>
</protein>
<dbReference type="RefSeq" id="WP_100678188.1">
    <property type="nucleotide sequence ID" value="NZ_NIPO01000001.1"/>
</dbReference>
<name>A0A2M9R702_9FLAO</name>
<organism evidence="1 2">
    <name type="scientific">Avrilella dinanensis</name>
    <dbReference type="NCBI Taxonomy" id="2008672"/>
    <lineage>
        <taxon>Bacteria</taxon>
        <taxon>Pseudomonadati</taxon>
        <taxon>Bacteroidota</taxon>
        <taxon>Flavobacteriia</taxon>
        <taxon>Flavobacteriales</taxon>
        <taxon>Flavobacteriaceae</taxon>
        <taxon>Avrilella</taxon>
    </lineage>
</organism>
<evidence type="ECO:0000313" key="2">
    <source>
        <dbReference type="Proteomes" id="UP000231960"/>
    </source>
</evidence>